<organism evidence="3 4">
    <name type="scientific">Actinomycetospora chibensis</name>
    <dbReference type="NCBI Taxonomy" id="663606"/>
    <lineage>
        <taxon>Bacteria</taxon>
        <taxon>Bacillati</taxon>
        <taxon>Actinomycetota</taxon>
        <taxon>Actinomycetes</taxon>
        <taxon>Pseudonocardiales</taxon>
        <taxon>Pseudonocardiaceae</taxon>
        <taxon>Actinomycetospora</taxon>
    </lineage>
</organism>
<dbReference type="Proteomes" id="UP001595909">
    <property type="component" value="Unassembled WGS sequence"/>
</dbReference>
<feature type="transmembrane region" description="Helical" evidence="2">
    <location>
        <begin position="41"/>
        <end position="70"/>
    </location>
</feature>
<name>A0ABV9RPS5_9PSEU</name>
<protein>
    <recommendedName>
        <fullName evidence="5">Phosphatidylglycerophosphatase A</fullName>
    </recommendedName>
</protein>
<dbReference type="RefSeq" id="WP_274187074.1">
    <property type="nucleotide sequence ID" value="NZ_BAABHN010000049.1"/>
</dbReference>
<feature type="compositionally biased region" description="Low complexity" evidence="1">
    <location>
        <begin position="1"/>
        <end position="21"/>
    </location>
</feature>
<keyword evidence="2" id="KW-1133">Transmembrane helix</keyword>
<evidence type="ECO:0000313" key="4">
    <source>
        <dbReference type="Proteomes" id="UP001595909"/>
    </source>
</evidence>
<evidence type="ECO:0008006" key="5">
    <source>
        <dbReference type="Google" id="ProtNLM"/>
    </source>
</evidence>
<gene>
    <name evidence="3" type="ORF">ACFPEL_23380</name>
</gene>
<evidence type="ECO:0000256" key="2">
    <source>
        <dbReference type="SAM" id="Phobius"/>
    </source>
</evidence>
<dbReference type="EMBL" id="JBHSIM010000049">
    <property type="protein sequence ID" value="MFC4835372.1"/>
    <property type="molecule type" value="Genomic_DNA"/>
</dbReference>
<accession>A0ABV9RPS5</accession>
<keyword evidence="4" id="KW-1185">Reference proteome</keyword>
<keyword evidence="2" id="KW-0472">Membrane</keyword>
<feature type="region of interest" description="Disordered" evidence="1">
    <location>
        <begin position="1"/>
        <end position="23"/>
    </location>
</feature>
<keyword evidence="2" id="KW-0812">Transmembrane</keyword>
<evidence type="ECO:0000256" key="1">
    <source>
        <dbReference type="SAM" id="MobiDB-lite"/>
    </source>
</evidence>
<evidence type="ECO:0000313" key="3">
    <source>
        <dbReference type="EMBL" id="MFC4835372.1"/>
    </source>
</evidence>
<proteinExistence type="predicted"/>
<comment type="caution">
    <text evidence="3">The sequence shown here is derived from an EMBL/GenBank/DDBJ whole genome shotgun (WGS) entry which is preliminary data.</text>
</comment>
<reference evidence="4" key="1">
    <citation type="journal article" date="2019" name="Int. J. Syst. Evol. Microbiol.">
        <title>The Global Catalogue of Microorganisms (GCM) 10K type strain sequencing project: providing services to taxonomists for standard genome sequencing and annotation.</title>
        <authorList>
            <consortium name="The Broad Institute Genomics Platform"/>
            <consortium name="The Broad Institute Genome Sequencing Center for Infectious Disease"/>
            <person name="Wu L."/>
            <person name="Ma J."/>
        </authorList>
    </citation>
    <scope>NUCLEOTIDE SEQUENCE [LARGE SCALE GENOMIC DNA]</scope>
    <source>
        <strain evidence="4">CCUG 50347</strain>
    </source>
</reference>
<sequence length="89" mass="8832">MTAAPPDSTTTTTAPTPAPATGWHVDVPLVGKVGWPPTGNLAFLAALGGLAALEVVAWPVAAALAVGHVLAQAHDHPAIRALGEGLEEA</sequence>